<keyword evidence="4" id="KW-1185">Reference proteome</keyword>
<organism evidence="3 4">
    <name type="scientific">Parabacteroides faecis</name>
    <dbReference type="NCBI Taxonomy" id="1217282"/>
    <lineage>
        <taxon>Bacteria</taxon>
        <taxon>Pseudomonadati</taxon>
        <taxon>Bacteroidota</taxon>
        <taxon>Bacteroidia</taxon>
        <taxon>Bacteroidales</taxon>
        <taxon>Tannerellaceae</taxon>
        <taxon>Parabacteroides</taxon>
    </lineage>
</organism>
<feature type="domain" description="DUF3943" evidence="2">
    <location>
        <begin position="89"/>
        <end position="193"/>
    </location>
</feature>
<dbReference type="EMBL" id="JACHOC010000003">
    <property type="protein sequence ID" value="MBB4621865.1"/>
    <property type="molecule type" value="Genomic_DNA"/>
</dbReference>
<keyword evidence="1" id="KW-0732">Signal</keyword>
<comment type="caution">
    <text evidence="3">The sequence shown here is derived from an EMBL/GenBank/DDBJ whole genome shotgun (WGS) entry which is preliminary data.</text>
</comment>
<evidence type="ECO:0000259" key="2">
    <source>
        <dbReference type="Pfam" id="PF13084"/>
    </source>
</evidence>
<protein>
    <recommendedName>
        <fullName evidence="2">DUF3943 domain-containing protein</fullName>
    </recommendedName>
</protein>
<feature type="chain" id="PRO_5045242448" description="DUF3943 domain-containing protein" evidence="1">
    <location>
        <begin position="21"/>
        <end position="493"/>
    </location>
</feature>
<dbReference type="Proteomes" id="UP000533637">
    <property type="component" value="Unassembled WGS sequence"/>
</dbReference>
<accession>A0ABR6KKA3</accession>
<proteinExistence type="predicted"/>
<dbReference type="Pfam" id="PF13084">
    <property type="entry name" value="DUF3943"/>
    <property type="match status" value="1"/>
</dbReference>
<reference evidence="3 4" key="1">
    <citation type="submission" date="2020-08" db="EMBL/GenBank/DDBJ databases">
        <title>Genomic Encyclopedia of Type Strains, Phase IV (KMG-IV): sequencing the most valuable type-strain genomes for metagenomic binning, comparative biology and taxonomic classification.</title>
        <authorList>
            <person name="Goeker M."/>
        </authorList>
    </citation>
    <scope>NUCLEOTIDE SEQUENCE [LARGE SCALE GENOMIC DNA]</scope>
    <source>
        <strain evidence="3 4">DSM 102983</strain>
    </source>
</reference>
<dbReference type="RefSeq" id="WP_183670185.1">
    <property type="nucleotide sequence ID" value="NZ_BMPB01000001.1"/>
</dbReference>
<evidence type="ECO:0000313" key="4">
    <source>
        <dbReference type="Proteomes" id="UP000533637"/>
    </source>
</evidence>
<evidence type="ECO:0000256" key="1">
    <source>
        <dbReference type="SAM" id="SignalP"/>
    </source>
</evidence>
<sequence length="493" mass="56378">MKKFVIGLFTCLLSVSSVYSQLAIRRQLTVPEAPDPLDLSYYSPKKGFQAGATVFSINMGVWIFDRYIQKGDFAYINGQTIKENFRHGFIWDNDKMGTNMFLHPYHGSLYYNAGRSNGYNYWQSGLYAFAGSFMWEMFMECEYPSTNDIIATPIGGMALGEVFYRASDLILDDRKTGAARFGCEFASFVVSPMRGLTRIINGDAWKQRPTSGKQFGVPDVSVDISMGIRALELEDDIFDKGVGFASEINIEYGDHFDAENRKPYDYFSVKANLNVQASQPVLGQLNIIGRLMGKELIDNKKHYLSLGLYQHFDYYDSDTISDISSKTPYKFCTPASFGGGLVYKNKRFKRWDIDAYGHLNGILLGGALSDYYRVDERNYNLASGYSTKVGFNFIYKKDKFSASTTYEVYHMFTWKGYPKDIDWDNFNPKILDAQGDRSKAILHAVGLRLDVKLWKGLYLTGSFMNYSRHTDYKYFEEVFSHTSEGRLMLTYKL</sequence>
<dbReference type="InterPro" id="IPR025079">
    <property type="entry name" value="DUF3943"/>
</dbReference>
<feature type="signal peptide" evidence="1">
    <location>
        <begin position="1"/>
        <end position="20"/>
    </location>
</feature>
<name>A0ABR6KKA3_9BACT</name>
<gene>
    <name evidence="3" type="ORF">GGQ57_001762</name>
</gene>
<evidence type="ECO:0000313" key="3">
    <source>
        <dbReference type="EMBL" id="MBB4621865.1"/>
    </source>
</evidence>